<dbReference type="EMBL" id="CP013389">
    <property type="protein sequence ID" value="AOJ08660.1"/>
    <property type="molecule type" value="Genomic_DNA"/>
</dbReference>
<organism evidence="2 3">
    <name type="scientific">Burkholderia mayonis</name>
    <dbReference type="NCBI Taxonomy" id="1385591"/>
    <lineage>
        <taxon>Bacteria</taxon>
        <taxon>Pseudomonadati</taxon>
        <taxon>Pseudomonadota</taxon>
        <taxon>Betaproteobacteria</taxon>
        <taxon>Burkholderiales</taxon>
        <taxon>Burkholderiaceae</taxon>
        <taxon>Burkholderia</taxon>
        <taxon>pseudomallei group</taxon>
    </lineage>
</organism>
<gene>
    <name evidence="2" type="ORF">WS71_14645</name>
</gene>
<dbReference type="Pfam" id="PF10124">
    <property type="entry name" value="Mu-like_gpT"/>
    <property type="match status" value="1"/>
</dbReference>
<dbReference type="AlphaFoldDB" id="A0A1B4FYA4"/>
<accession>A0A1B4FYA4</accession>
<reference evidence="2 3" key="1">
    <citation type="submission" date="2015-12" db="EMBL/GenBank/DDBJ databases">
        <title>Diversity of Burkholderia near neighbor genomes.</title>
        <authorList>
            <person name="Sahl J."/>
            <person name="Wagner D."/>
            <person name="Keim P."/>
        </authorList>
    </citation>
    <scope>NUCLEOTIDE SEQUENCE [LARGE SCALE GENOMIC DNA]</scope>
    <source>
        <strain evidence="2 3">BDU8</strain>
    </source>
</reference>
<evidence type="ECO:0000313" key="2">
    <source>
        <dbReference type="EMBL" id="AOJ08660.1"/>
    </source>
</evidence>
<dbReference type="InterPro" id="IPR018774">
    <property type="entry name" value="Phage_Mu_GpT"/>
</dbReference>
<name>A0A1B4FYA4_9BURK</name>
<evidence type="ECO:0000259" key="1">
    <source>
        <dbReference type="Pfam" id="PF10124"/>
    </source>
</evidence>
<sequence length="297" mass="33282">MEINRANLRVLFTGYNTVFQQAFDGAPSDWNRVAMPVPSTTSQEVYPWLGQTTRFREWIGDRVIQNLTTHDFAIKNKTFENTVGVAREAIADDTYGVYKPVIAQMGLDAKQHPDELVFNLLKQGTTKTCYDGQYFFDTDHPVLQENGTVGSVSNFKAGAGPTWYLLDMTRVVKPIILQQRKPYTFVPMDQETDEVVFSAKTYRYGVDARCNVGFALWQLAYASQEPLNEDSYQAAREAMTGMKGDNGRPLGIRPSLLVVPPMYEGVGRKILHADANNYGATNVWKGSADLLATPWLA</sequence>
<protein>
    <recommendedName>
        <fullName evidence="1">Bacteriophage Mu GpT domain-containing protein</fullName>
    </recommendedName>
</protein>
<dbReference type="RefSeq" id="WP_066484116.1">
    <property type="nucleotide sequence ID" value="NZ_CP013389.1"/>
</dbReference>
<evidence type="ECO:0000313" key="3">
    <source>
        <dbReference type="Proteomes" id="UP000067711"/>
    </source>
</evidence>
<dbReference type="Proteomes" id="UP000067711">
    <property type="component" value="Chromosome 1"/>
</dbReference>
<proteinExistence type="predicted"/>
<feature type="domain" description="Bacteriophage Mu GpT" evidence="1">
    <location>
        <begin position="8"/>
        <end position="296"/>
    </location>
</feature>